<dbReference type="RefSeq" id="WP_207364891.1">
    <property type="nucleotide sequence ID" value="NZ_JAFMYV010000005.1"/>
</dbReference>
<sequence length="121" mass="13898">MKTFLTICISFWLSGAMEAQIIDPDPPTTGTWSDVYAAKLINRLRQPPPMPTGGFWVVEDYIRQKGPIIVRYYTDQNREIKIDTLLQKRLNIRKVSVVLWLNKRLTQALSAQAVSTLALHR</sequence>
<dbReference type="AlphaFoldDB" id="A0A939GIF9"/>
<dbReference type="EMBL" id="JAFMYV010000005">
    <property type="protein sequence ID" value="MBO0937350.1"/>
    <property type="molecule type" value="Genomic_DNA"/>
</dbReference>
<dbReference type="Proteomes" id="UP000664034">
    <property type="component" value="Unassembled WGS sequence"/>
</dbReference>
<accession>A0A939GIF9</accession>
<gene>
    <name evidence="1" type="ORF">J2I47_12405</name>
</gene>
<name>A0A939GIF9_9BACT</name>
<evidence type="ECO:0000313" key="1">
    <source>
        <dbReference type="EMBL" id="MBO0937350.1"/>
    </source>
</evidence>
<proteinExistence type="predicted"/>
<keyword evidence="2" id="KW-1185">Reference proteome</keyword>
<organism evidence="1 2">
    <name type="scientific">Fibrella rubiginis</name>
    <dbReference type="NCBI Taxonomy" id="2817060"/>
    <lineage>
        <taxon>Bacteria</taxon>
        <taxon>Pseudomonadati</taxon>
        <taxon>Bacteroidota</taxon>
        <taxon>Cytophagia</taxon>
        <taxon>Cytophagales</taxon>
        <taxon>Spirosomataceae</taxon>
        <taxon>Fibrella</taxon>
    </lineage>
</organism>
<evidence type="ECO:0000313" key="2">
    <source>
        <dbReference type="Proteomes" id="UP000664034"/>
    </source>
</evidence>
<protein>
    <submittedName>
        <fullName evidence="1">Uncharacterized protein</fullName>
    </submittedName>
</protein>
<comment type="caution">
    <text evidence="1">The sequence shown here is derived from an EMBL/GenBank/DDBJ whole genome shotgun (WGS) entry which is preliminary data.</text>
</comment>
<reference evidence="1" key="1">
    <citation type="submission" date="2021-03" db="EMBL/GenBank/DDBJ databases">
        <title>Fibrella sp. HMF5335 genome sequencing and assembly.</title>
        <authorList>
            <person name="Kang H."/>
            <person name="Kim H."/>
            <person name="Bae S."/>
            <person name="Joh K."/>
        </authorList>
    </citation>
    <scope>NUCLEOTIDE SEQUENCE</scope>
    <source>
        <strain evidence="1">HMF5335</strain>
    </source>
</reference>